<name>G4TBK6_SERID</name>
<dbReference type="STRING" id="1109443.G4TBK6"/>
<reference evidence="3 4" key="1">
    <citation type="journal article" date="2011" name="PLoS Pathog.">
        <title>Endophytic Life Strategies Decoded by Genome and Transcriptome Analyses of the Mutualistic Root Symbiont Piriformospora indica.</title>
        <authorList>
            <person name="Zuccaro A."/>
            <person name="Lahrmann U."/>
            <person name="Guldener U."/>
            <person name="Langen G."/>
            <person name="Pfiffi S."/>
            <person name="Biedenkopf D."/>
            <person name="Wong P."/>
            <person name="Samans B."/>
            <person name="Grimm C."/>
            <person name="Basiewicz M."/>
            <person name="Murat C."/>
            <person name="Martin F."/>
            <person name="Kogel K.H."/>
        </authorList>
    </citation>
    <scope>NUCLEOTIDE SEQUENCE [LARGE SCALE GENOMIC DNA]</scope>
    <source>
        <strain evidence="3 4">DSM 11827</strain>
    </source>
</reference>
<dbReference type="SUPFAM" id="SSF47592">
    <property type="entry name" value="SWIB/MDM2 domain"/>
    <property type="match status" value="1"/>
</dbReference>
<dbReference type="OMA" id="KVWQYIR"/>
<sequence>MASSPLLDRITPLIQTILRSPNVVPAQVTAKNVRKTLISEHGISEEEMNQEKKAVNERILSIFRDVFPDMAGDEPAPAEEAASSTKTPMKRQTDHVTSSIAPSSPAVPLVDQSKKTKRKRTPEEDNDEQVARKLHQALNEERSTRGSTSSGSRRKKATVTSDKDKKGRVKSKAYIDEDDDSGSAESGDEKADKKKKIKKKQSKSADGEGAGAKGGFSKPMMLSTELAEVLDETTLSRPQVVKKLWDYIKYHQLQKPENKRVIRCDEKLQKVFRVPEIDMFQMNKALSNHLRGVDE</sequence>
<dbReference type="Gene3D" id="1.10.245.10">
    <property type="entry name" value="SWIB/MDM2 domain"/>
    <property type="match status" value="1"/>
</dbReference>
<feature type="region of interest" description="Disordered" evidence="1">
    <location>
        <begin position="70"/>
        <end position="219"/>
    </location>
</feature>
<protein>
    <submittedName>
        <fullName evidence="3">Probable UAF30-subunit of RNA polymerase I transcription factor</fullName>
    </submittedName>
</protein>
<feature type="domain" description="DM2" evidence="2">
    <location>
        <begin position="215"/>
        <end position="292"/>
    </location>
</feature>
<dbReference type="PROSITE" id="PS51925">
    <property type="entry name" value="SWIB_MDM2"/>
    <property type="match status" value="1"/>
</dbReference>
<dbReference type="InterPro" id="IPR036885">
    <property type="entry name" value="SWIB_MDM2_dom_sf"/>
</dbReference>
<gene>
    <name evidence="3" type="ORF">PIIN_02574</name>
</gene>
<evidence type="ECO:0000313" key="4">
    <source>
        <dbReference type="Proteomes" id="UP000007148"/>
    </source>
</evidence>
<dbReference type="InParanoid" id="G4TBK6"/>
<dbReference type="PANTHER" id="PTHR13844">
    <property type="entry name" value="SWI/SNF-RELATED MATRIX-ASSOCIATED ACTIN-DEPENDENT REGULATOR OF CHROMATIN SUBFAMILY D"/>
    <property type="match status" value="1"/>
</dbReference>
<organism evidence="3 4">
    <name type="scientific">Serendipita indica (strain DSM 11827)</name>
    <name type="common">Root endophyte fungus</name>
    <name type="synonym">Piriformospora indica</name>
    <dbReference type="NCBI Taxonomy" id="1109443"/>
    <lineage>
        <taxon>Eukaryota</taxon>
        <taxon>Fungi</taxon>
        <taxon>Dikarya</taxon>
        <taxon>Basidiomycota</taxon>
        <taxon>Agaricomycotina</taxon>
        <taxon>Agaricomycetes</taxon>
        <taxon>Sebacinales</taxon>
        <taxon>Serendipitaceae</taxon>
        <taxon>Serendipita</taxon>
    </lineage>
</organism>
<evidence type="ECO:0000313" key="3">
    <source>
        <dbReference type="EMBL" id="CCA68710.1"/>
    </source>
</evidence>
<comment type="caution">
    <text evidence="3">The sequence shown here is derived from an EMBL/GenBank/DDBJ whole genome shotgun (WGS) entry which is preliminary data.</text>
</comment>
<evidence type="ECO:0000259" key="2">
    <source>
        <dbReference type="PROSITE" id="PS51925"/>
    </source>
</evidence>
<keyword evidence="4" id="KW-1185">Reference proteome</keyword>
<dbReference type="Pfam" id="PF02201">
    <property type="entry name" value="SWIB"/>
    <property type="match status" value="1"/>
</dbReference>
<dbReference type="CDD" id="cd10567">
    <property type="entry name" value="SWIB-MDM2_like"/>
    <property type="match status" value="1"/>
</dbReference>
<evidence type="ECO:0000256" key="1">
    <source>
        <dbReference type="SAM" id="MobiDB-lite"/>
    </source>
</evidence>
<accession>G4TBK6</accession>
<dbReference type="AlphaFoldDB" id="G4TBK6"/>
<feature type="compositionally biased region" description="Basic residues" evidence="1">
    <location>
        <begin position="193"/>
        <end position="202"/>
    </location>
</feature>
<dbReference type="OrthoDB" id="10251073at2759"/>
<proteinExistence type="predicted"/>
<dbReference type="EMBL" id="CAFZ01000038">
    <property type="protein sequence ID" value="CCA68710.1"/>
    <property type="molecule type" value="Genomic_DNA"/>
</dbReference>
<dbReference type="eggNOG" id="KOG1946">
    <property type="taxonomic scope" value="Eukaryota"/>
</dbReference>
<dbReference type="InterPro" id="IPR003121">
    <property type="entry name" value="SWIB_MDM2_domain"/>
</dbReference>
<dbReference type="SMART" id="SM00151">
    <property type="entry name" value="SWIB"/>
    <property type="match status" value="1"/>
</dbReference>
<dbReference type="Proteomes" id="UP000007148">
    <property type="component" value="Unassembled WGS sequence"/>
</dbReference>
<dbReference type="InterPro" id="IPR019835">
    <property type="entry name" value="SWIB_domain"/>
</dbReference>
<dbReference type="HOGENOM" id="CLU_046065_1_1_1"/>